<dbReference type="PRINTS" id="PR00081">
    <property type="entry name" value="GDHRDH"/>
</dbReference>
<dbReference type="Proteomes" id="UP000800097">
    <property type="component" value="Unassembled WGS sequence"/>
</dbReference>
<dbReference type="RefSeq" id="XP_033655890.1">
    <property type="nucleotide sequence ID" value="XM_033800760.1"/>
</dbReference>
<evidence type="ECO:0000256" key="1">
    <source>
        <dbReference type="ARBA" id="ARBA00006484"/>
    </source>
</evidence>
<reference evidence="3" key="1">
    <citation type="journal article" date="2020" name="Stud. Mycol.">
        <title>101 Dothideomycetes genomes: a test case for predicting lifestyles and emergence of pathogens.</title>
        <authorList>
            <person name="Haridas S."/>
            <person name="Albert R."/>
            <person name="Binder M."/>
            <person name="Bloem J."/>
            <person name="Labutti K."/>
            <person name="Salamov A."/>
            <person name="Andreopoulos B."/>
            <person name="Baker S."/>
            <person name="Barry K."/>
            <person name="Bills G."/>
            <person name="Bluhm B."/>
            <person name="Cannon C."/>
            <person name="Castanera R."/>
            <person name="Culley D."/>
            <person name="Daum C."/>
            <person name="Ezra D."/>
            <person name="Gonzalez J."/>
            <person name="Henrissat B."/>
            <person name="Kuo A."/>
            <person name="Liang C."/>
            <person name="Lipzen A."/>
            <person name="Lutzoni F."/>
            <person name="Magnuson J."/>
            <person name="Mondo S."/>
            <person name="Nolan M."/>
            <person name="Ohm R."/>
            <person name="Pangilinan J."/>
            <person name="Park H.-J."/>
            <person name="Ramirez L."/>
            <person name="Alfaro M."/>
            <person name="Sun H."/>
            <person name="Tritt A."/>
            <person name="Yoshinaga Y."/>
            <person name="Zwiers L.-H."/>
            <person name="Turgeon B."/>
            <person name="Goodwin S."/>
            <person name="Spatafora J."/>
            <person name="Crous P."/>
            <person name="Grigoriev I."/>
        </authorList>
    </citation>
    <scope>NUCLEOTIDE SEQUENCE</scope>
    <source>
        <strain evidence="3">CBS 379.55</strain>
    </source>
</reference>
<keyword evidence="4" id="KW-1185">Reference proteome</keyword>
<dbReference type="InterPro" id="IPR036291">
    <property type="entry name" value="NAD(P)-bd_dom_sf"/>
</dbReference>
<evidence type="ECO:0000256" key="2">
    <source>
        <dbReference type="RuleBase" id="RU000363"/>
    </source>
</evidence>
<evidence type="ECO:0000313" key="4">
    <source>
        <dbReference type="Proteomes" id="UP000800097"/>
    </source>
</evidence>
<dbReference type="PANTHER" id="PTHR43544">
    <property type="entry name" value="SHORT-CHAIN DEHYDROGENASE/REDUCTASE"/>
    <property type="match status" value="1"/>
</dbReference>
<evidence type="ECO:0000313" key="3">
    <source>
        <dbReference type="EMBL" id="KAF2278351.1"/>
    </source>
</evidence>
<accession>A0A6A6JP03</accession>
<name>A0A6A6JP03_WESOR</name>
<proteinExistence type="inferred from homology"/>
<protein>
    <submittedName>
        <fullName evidence="3">NAD(P)-binding protein</fullName>
    </submittedName>
</protein>
<dbReference type="PANTHER" id="PTHR43544:SF32">
    <property type="entry name" value="CHAIN DEHYDROGENASE, PUTATIVE (AFU_ORTHOLOGUE AFUA_5G01530)-RELATED"/>
    <property type="match status" value="1"/>
</dbReference>
<comment type="similarity">
    <text evidence="1 2">Belongs to the short-chain dehydrogenases/reductases (SDR) family.</text>
</comment>
<dbReference type="InterPro" id="IPR051468">
    <property type="entry name" value="Fungal_SecMetab_SDRs"/>
</dbReference>
<dbReference type="GO" id="GO:0016491">
    <property type="term" value="F:oxidoreductase activity"/>
    <property type="evidence" value="ECO:0007669"/>
    <property type="project" value="TreeGrafter"/>
</dbReference>
<gene>
    <name evidence="3" type="ORF">EI97DRAFT_456767</name>
</gene>
<dbReference type="PRINTS" id="PR00080">
    <property type="entry name" value="SDRFAMILY"/>
</dbReference>
<dbReference type="GeneID" id="54553935"/>
<dbReference type="OrthoDB" id="191139at2759"/>
<dbReference type="GO" id="GO:0005737">
    <property type="term" value="C:cytoplasm"/>
    <property type="evidence" value="ECO:0007669"/>
    <property type="project" value="TreeGrafter"/>
</dbReference>
<dbReference type="GO" id="GO:0019748">
    <property type="term" value="P:secondary metabolic process"/>
    <property type="evidence" value="ECO:0007669"/>
    <property type="project" value="TreeGrafter"/>
</dbReference>
<dbReference type="AlphaFoldDB" id="A0A6A6JP03"/>
<sequence>MSPPTPTTTTDTTKPIALITGATRGIGLALARTLATNHSYHILLGTRTTSSSPATTTTAELLTTLRSSNPSLPLSIDPLPLDLTCDASIRAAAAAVLAKHGRLDLLVNNAGIALDHYPIEEGEPTRDAFRKTFDTNVFGTAAVTDAFIPLLSRAQEWNAKHHLPGGGGVRRPPTIVFISSTLGSITARVDPAGPYAETDMHIYRASKAAVNMLAAHYASRFRDQGWKVNAVCPGYVKTDMNGGEGEITVEEAMPHIVRVCTLGEDGETGTFTGRDGKLEW</sequence>
<organism evidence="3 4">
    <name type="scientific">Westerdykella ornata</name>
    <dbReference type="NCBI Taxonomy" id="318751"/>
    <lineage>
        <taxon>Eukaryota</taxon>
        <taxon>Fungi</taxon>
        <taxon>Dikarya</taxon>
        <taxon>Ascomycota</taxon>
        <taxon>Pezizomycotina</taxon>
        <taxon>Dothideomycetes</taxon>
        <taxon>Pleosporomycetidae</taxon>
        <taxon>Pleosporales</taxon>
        <taxon>Sporormiaceae</taxon>
        <taxon>Westerdykella</taxon>
    </lineage>
</organism>
<dbReference type="Gene3D" id="3.40.50.720">
    <property type="entry name" value="NAD(P)-binding Rossmann-like Domain"/>
    <property type="match status" value="1"/>
</dbReference>
<dbReference type="Pfam" id="PF00106">
    <property type="entry name" value="adh_short"/>
    <property type="match status" value="1"/>
</dbReference>
<dbReference type="SUPFAM" id="SSF51735">
    <property type="entry name" value="NAD(P)-binding Rossmann-fold domains"/>
    <property type="match status" value="1"/>
</dbReference>
<dbReference type="InterPro" id="IPR002347">
    <property type="entry name" value="SDR_fam"/>
</dbReference>
<dbReference type="EMBL" id="ML986488">
    <property type="protein sequence ID" value="KAF2278351.1"/>
    <property type="molecule type" value="Genomic_DNA"/>
</dbReference>